<keyword evidence="3" id="KW-0378">Hydrolase</keyword>
<dbReference type="Gene3D" id="3.40.1440.10">
    <property type="entry name" value="GIY-YIG endonuclease"/>
    <property type="match status" value="1"/>
</dbReference>
<evidence type="ECO:0000313" key="5">
    <source>
        <dbReference type="Proteomes" id="UP001138672"/>
    </source>
</evidence>
<dbReference type="GO" id="GO:0004519">
    <property type="term" value="F:endonuclease activity"/>
    <property type="evidence" value="ECO:0007669"/>
    <property type="project" value="UniProtKB-KW"/>
</dbReference>
<dbReference type="Proteomes" id="UP001138672">
    <property type="component" value="Unassembled WGS sequence"/>
</dbReference>
<comment type="similarity">
    <text evidence="1">Belongs to the UPF0213 family.</text>
</comment>
<dbReference type="EMBL" id="JAGGJQ010000011">
    <property type="protein sequence ID" value="MBP1841357.1"/>
    <property type="molecule type" value="Genomic_DNA"/>
</dbReference>
<sequence>MKTKGNHNYYVYIVTNKNKTVLYTGVTGNLKERLYIHNNPNPCSKAFTAKYNCVFLVYYEHFSCIETAIKREKQIKGYSRMKKDKLISAFNPNWHFLNDMI</sequence>
<dbReference type="InterPro" id="IPR035901">
    <property type="entry name" value="GIY-YIG_endonuc_sf"/>
</dbReference>
<evidence type="ECO:0000313" key="3">
    <source>
        <dbReference type="EMBL" id="MBP1841357.1"/>
    </source>
</evidence>
<feature type="domain" description="GIY-YIG" evidence="2">
    <location>
        <begin position="7"/>
        <end position="85"/>
    </location>
</feature>
<comment type="caution">
    <text evidence="3">The sequence shown here is derived from an EMBL/GenBank/DDBJ whole genome shotgun (WGS) entry which is preliminary data.</text>
</comment>
<accession>A0A9X0YM83</accession>
<dbReference type="AlphaFoldDB" id="A0A9X0YM83"/>
<dbReference type="RefSeq" id="WP_057784145.1">
    <property type="nucleotide sequence ID" value="NZ_JAGGJQ010000011.1"/>
</dbReference>
<evidence type="ECO:0000313" key="4">
    <source>
        <dbReference type="EMBL" id="MDQ0336721.1"/>
    </source>
</evidence>
<dbReference type="PANTHER" id="PTHR34477">
    <property type="entry name" value="UPF0213 PROTEIN YHBQ"/>
    <property type="match status" value="1"/>
</dbReference>
<dbReference type="OrthoDB" id="9807770at2"/>
<keyword evidence="3" id="KW-0540">Nuclease</keyword>
<dbReference type="EMBL" id="JAUSUU010000010">
    <property type="protein sequence ID" value="MDQ0336721.1"/>
    <property type="molecule type" value="Genomic_DNA"/>
</dbReference>
<dbReference type="Pfam" id="PF01541">
    <property type="entry name" value="GIY-YIG"/>
    <property type="match status" value="1"/>
</dbReference>
<dbReference type="InterPro" id="IPR050190">
    <property type="entry name" value="UPF0213_domain"/>
</dbReference>
<dbReference type="PROSITE" id="PS50164">
    <property type="entry name" value="GIY_YIG"/>
    <property type="match status" value="1"/>
</dbReference>
<organism evidence="3 5">
    <name type="scientific">Formosa algae</name>
    <dbReference type="NCBI Taxonomy" id="225843"/>
    <lineage>
        <taxon>Bacteria</taxon>
        <taxon>Pseudomonadati</taxon>
        <taxon>Bacteroidota</taxon>
        <taxon>Flavobacteriia</taxon>
        <taxon>Flavobacteriales</taxon>
        <taxon>Flavobacteriaceae</taxon>
        <taxon>Formosa</taxon>
    </lineage>
</organism>
<keyword evidence="6" id="KW-1185">Reference proteome</keyword>
<dbReference type="InterPro" id="IPR000305">
    <property type="entry name" value="GIY-YIG_endonuc"/>
</dbReference>
<name>A0A9X0YM83_9FLAO</name>
<evidence type="ECO:0000256" key="1">
    <source>
        <dbReference type="ARBA" id="ARBA00007435"/>
    </source>
</evidence>
<proteinExistence type="inferred from homology"/>
<dbReference type="CDD" id="cd10448">
    <property type="entry name" value="GIY-YIG_unchar_3"/>
    <property type="match status" value="1"/>
</dbReference>
<dbReference type="Proteomes" id="UP001231587">
    <property type="component" value="Unassembled WGS sequence"/>
</dbReference>
<reference evidence="3" key="1">
    <citation type="submission" date="2021-03" db="EMBL/GenBank/DDBJ databases">
        <title>Genomic Encyclopedia of Type Strains, Phase IV (KMG-IV): sequencing the most valuable type-strain genomes for metagenomic binning, comparative biology and taxonomic classification.</title>
        <authorList>
            <person name="Goeker M."/>
        </authorList>
    </citation>
    <scope>NUCLEOTIDE SEQUENCE</scope>
    <source>
        <strain evidence="3">DSM 15523</strain>
        <strain evidence="4 6">DSM 16476</strain>
    </source>
</reference>
<dbReference type="PANTHER" id="PTHR34477:SF5">
    <property type="entry name" value="BSL5627 PROTEIN"/>
    <property type="match status" value="1"/>
</dbReference>
<dbReference type="SUPFAM" id="SSF82771">
    <property type="entry name" value="GIY-YIG endonuclease"/>
    <property type="match status" value="1"/>
</dbReference>
<gene>
    <name evidence="3" type="ORF">J2Z56_003291</name>
    <name evidence="4" type="ORF">J2Z57_003175</name>
</gene>
<protein>
    <submittedName>
        <fullName evidence="3">Endonuclease</fullName>
    </submittedName>
</protein>
<evidence type="ECO:0000313" key="6">
    <source>
        <dbReference type="Proteomes" id="UP001231587"/>
    </source>
</evidence>
<evidence type="ECO:0000259" key="2">
    <source>
        <dbReference type="PROSITE" id="PS50164"/>
    </source>
</evidence>
<keyword evidence="3" id="KW-0255">Endonuclease</keyword>